<reference evidence="1" key="1">
    <citation type="submission" date="2022-12" db="EMBL/GenBank/DDBJ databases">
        <title>Genome Sequence of Lasiodiplodia mahajangana.</title>
        <authorList>
            <person name="Buettner E."/>
        </authorList>
    </citation>
    <scope>NUCLEOTIDE SEQUENCE</scope>
    <source>
        <strain evidence="1">VT137</strain>
    </source>
</reference>
<name>A0ACC2JFF2_9PEZI</name>
<gene>
    <name evidence="1" type="ORF">O1611_g7491</name>
</gene>
<protein>
    <submittedName>
        <fullName evidence="1">Uncharacterized protein</fullName>
    </submittedName>
</protein>
<keyword evidence="2" id="KW-1185">Reference proteome</keyword>
<sequence length="144" mass="15271">MRRALKNARIKPHQVDYINAHATGTAVGDAAEALAIRSVMLGEEGHLQESQVNVSGTKGSIGHLLGAAGAIEAVFSILAITENTLPPTLNLHDPNVEPKFNLVPLQAQDKELTSRSRGRLNDLGLTLGTAVKESGLFATQVNDE</sequence>
<dbReference type="Proteomes" id="UP001153332">
    <property type="component" value="Unassembled WGS sequence"/>
</dbReference>
<evidence type="ECO:0000313" key="1">
    <source>
        <dbReference type="EMBL" id="KAJ8126145.1"/>
    </source>
</evidence>
<accession>A0ACC2JFF2</accession>
<organism evidence="1 2">
    <name type="scientific">Lasiodiplodia mahajangana</name>
    <dbReference type="NCBI Taxonomy" id="1108764"/>
    <lineage>
        <taxon>Eukaryota</taxon>
        <taxon>Fungi</taxon>
        <taxon>Dikarya</taxon>
        <taxon>Ascomycota</taxon>
        <taxon>Pezizomycotina</taxon>
        <taxon>Dothideomycetes</taxon>
        <taxon>Dothideomycetes incertae sedis</taxon>
        <taxon>Botryosphaeriales</taxon>
        <taxon>Botryosphaeriaceae</taxon>
        <taxon>Lasiodiplodia</taxon>
    </lineage>
</organism>
<dbReference type="EMBL" id="JAPUUL010001999">
    <property type="protein sequence ID" value="KAJ8126145.1"/>
    <property type="molecule type" value="Genomic_DNA"/>
</dbReference>
<evidence type="ECO:0000313" key="2">
    <source>
        <dbReference type="Proteomes" id="UP001153332"/>
    </source>
</evidence>
<comment type="caution">
    <text evidence="1">The sequence shown here is derived from an EMBL/GenBank/DDBJ whole genome shotgun (WGS) entry which is preliminary data.</text>
</comment>
<proteinExistence type="predicted"/>